<gene>
    <name evidence="1" type="ORF">NA56DRAFT_585185</name>
</gene>
<proteinExistence type="predicted"/>
<dbReference type="STRING" id="1745343.A0A2J6PHT6"/>
<protein>
    <submittedName>
        <fullName evidence="1">Uncharacterized protein</fullName>
    </submittedName>
</protein>
<evidence type="ECO:0000313" key="2">
    <source>
        <dbReference type="Proteomes" id="UP000235672"/>
    </source>
</evidence>
<accession>A0A2J6PHT6</accession>
<organism evidence="1 2">
    <name type="scientific">Hyaloscypha hepaticicola</name>
    <dbReference type="NCBI Taxonomy" id="2082293"/>
    <lineage>
        <taxon>Eukaryota</taxon>
        <taxon>Fungi</taxon>
        <taxon>Dikarya</taxon>
        <taxon>Ascomycota</taxon>
        <taxon>Pezizomycotina</taxon>
        <taxon>Leotiomycetes</taxon>
        <taxon>Helotiales</taxon>
        <taxon>Hyaloscyphaceae</taxon>
        <taxon>Hyaloscypha</taxon>
    </lineage>
</organism>
<dbReference type="Proteomes" id="UP000235672">
    <property type="component" value="Unassembled WGS sequence"/>
</dbReference>
<evidence type="ECO:0000313" key="1">
    <source>
        <dbReference type="EMBL" id="PMD13597.1"/>
    </source>
</evidence>
<reference evidence="1 2" key="1">
    <citation type="submission" date="2016-05" db="EMBL/GenBank/DDBJ databases">
        <title>A degradative enzymes factory behind the ericoid mycorrhizal symbiosis.</title>
        <authorList>
            <consortium name="DOE Joint Genome Institute"/>
            <person name="Martino E."/>
            <person name="Morin E."/>
            <person name="Grelet G."/>
            <person name="Kuo A."/>
            <person name="Kohler A."/>
            <person name="Daghino S."/>
            <person name="Barry K."/>
            <person name="Choi C."/>
            <person name="Cichocki N."/>
            <person name="Clum A."/>
            <person name="Copeland A."/>
            <person name="Hainaut M."/>
            <person name="Haridas S."/>
            <person name="Labutti K."/>
            <person name="Lindquist E."/>
            <person name="Lipzen A."/>
            <person name="Khouja H.-R."/>
            <person name="Murat C."/>
            <person name="Ohm R."/>
            <person name="Olson A."/>
            <person name="Spatafora J."/>
            <person name="Veneault-Fourrey C."/>
            <person name="Henrissat B."/>
            <person name="Grigoriev I."/>
            <person name="Martin F."/>
            <person name="Perotto S."/>
        </authorList>
    </citation>
    <scope>NUCLEOTIDE SEQUENCE [LARGE SCALE GENOMIC DNA]</scope>
    <source>
        <strain evidence="1 2">UAMH 7357</strain>
    </source>
</reference>
<name>A0A2J6PHT6_9HELO</name>
<feature type="non-terminal residue" evidence="1">
    <location>
        <position position="1"/>
    </location>
</feature>
<keyword evidence="2" id="KW-1185">Reference proteome</keyword>
<dbReference type="AlphaFoldDB" id="A0A2J6PHT6"/>
<dbReference type="EMBL" id="KZ613529">
    <property type="protein sequence ID" value="PMD13597.1"/>
    <property type="molecule type" value="Genomic_DNA"/>
</dbReference>
<sequence>EFIFWDSFIYNHKDPCYIWEDEIKTEKVYIIKEFKYLNNLKEDEDRAVWELKEVYYRVYSKRIRGKSIEWRYNKANRAYMREKGYRGID</sequence>